<dbReference type="GO" id="GO:0008610">
    <property type="term" value="P:lipid biosynthetic process"/>
    <property type="evidence" value="ECO:0007669"/>
    <property type="project" value="InterPro"/>
</dbReference>
<evidence type="ECO:0000256" key="6">
    <source>
        <dbReference type="ARBA" id="ARBA00023136"/>
    </source>
</evidence>
<dbReference type="GO" id="GO:0050479">
    <property type="term" value="F:glyceryl-ether monooxygenase activity"/>
    <property type="evidence" value="ECO:0007669"/>
    <property type="project" value="TreeGrafter"/>
</dbReference>
<sequence>MPWQQTAVLTLLTVNALVLGEWLLSLALRQRVYSLTGTLTNVADYTIYLIIAAIYGYTEYLLIVWLQLEFAVVRLRPTGWYWLLLFLADDFCFYWFHLLSHKLGILWMSHVVHHSSNEFNLSVGLRQTWLPFLGMVFWLPLAFAGFAPAHILAVQAASLTYQFLMHTQLLNLPRAFGLIFNTPSHHRVHHGMNPEYLDKNFAGVLIIWDKLFGTFAAEKTAVDFGIHDPAPRGEIVAVQLWGPWQFLRGLARRPASPRPYSAQRTSALIAVILLFAALALFVLAILKPRWFL</sequence>
<feature type="transmembrane region" description="Helical" evidence="7">
    <location>
        <begin position="129"/>
        <end position="154"/>
    </location>
</feature>
<feature type="transmembrane region" description="Helical" evidence="7">
    <location>
        <begin position="267"/>
        <end position="286"/>
    </location>
</feature>
<protein>
    <submittedName>
        <fullName evidence="9">Fatty acid hydroxylase</fullName>
    </submittedName>
</protein>
<evidence type="ECO:0000259" key="8">
    <source>
        <dbReference type="Pfam" id="PF04116"/>
    </source>
</evidence>
<dbReference type="Proteomes" id="UP000006048">
    <property type="component" value="Chromosome"/>
</dbReference>
<keyword evidence="4" id="KW-0560">Oxidoreductase</keyword>
<feature type="domain" description="Fatty acid hydroxylase" evidence="8">
    <location>
        <begin position="82"/>
        <end position="214"/>
    </location>
</feature>
<dbReference type="AlphaFoldDB" id="I4B7J9"/>
<dbReference type="RefSeq" id="WP_014803761.1">
    <property type="nucleotide sequence ID" value="NC_018020.1"/>
</dbReference>
<keyword evidence="10" id="KW-1185">Reference proteome</keyword>
<evidence type="ECO:0000256" key="1">
    <source>
        <dbReference type="ARBA" id="ARBA00004127"/>
    </source>
</evidence>
<dbReference type="InterPro" id="IPR051689">
    <property type="entry name" value="Sterol_desaturase/TMEM195"/>
</dbReference>
<evidence type="ECO:0000256" key="2">
    <source>
        <dbReference type="ARBA" id="ARBA00022692"/>
    </source>
</evidence>
<evidence type="ECO:0000313" key="10">
    <source>
        <dbReference type="Proteomes" id="UP000006048"/>
    </source>
</evidence>
<dbReference type="PATRIC" id="fig|869212.3.peg.2637"/>
<dbReference type="GO" id="GO:0006643">
    <property type="term" value="P:membrane lipid metabolic process"/>
    <property type="evidence" value="ECO:0007669"/>
    <property type="project" value="TreeGrafter"/>
</dbReference>
<dbReference type="OrthoDB" id="9770329at2"/>
<name>I4B7J9_TURPD</name>
<comment type="subcellular location">
    <subcellularLocation>
        <location evidence="1">Endomembrane system</location>
        <topology evidence="1">Multi-pass membrane protein</topology>
    </subcellularLocation>
</comment>
<dbReference type="HOGENOM" id="CLU_033631_1_1_12"/>
<dbReference type="GO" id="GO:0016020">
    <property type="term" value="C:membrane"/>
    <property type="evidence" value="ECO:0007669"/>
    <property type="project" value="GOC"/>
</dbReference>
<evidence type="ECO:0000256" key="3">
    <source>
        <dbReference type="ARBA" id="ARBA00022989"/>
    </source>
</evidence>
<feature type="transmembrane region" description="Helical" evidence="7">
    <location>
        <begin position="45"/>
        <end position="68"/>
    </location>
</feature>
<dbReference type="GO" id="GO:0012505">
    <property type="term" value="C:endomembrane system"/>
    <property type="evidence" value="ECO:0007669"/>
    <property type="project" value="UniProtKB-SubCell"/>
</dbReference>
<evidence type="ECO:0000256" key="5">
    <source>
        <dbReference type="ARBA" id="ARBA00023098"/>
    </source>
</evidence>
<keyword evidence="5" id="KW-0443">Lipid metabolism</keyword>
<dbReference type="PANTHER" id="PTHR21624:SF1">
    <property type="entry name" value="ALKYLGLYCEROL MONOOXYGENASE"/>
    <property type="match status" value="1"/>
</dbReference>
<evidence type="ECO:0000256" key="7">
    <source>
        <dbReference type="SAM" id="Phobius"/>
    </source>
</evidence>
<keyword evidence="2 7" id="KW-0812">Transmembrane</keyword>
<keyword evidence="3 7" id="KW-1133">Transmembrane helix</keyword>
<proteinExistence type="predicted"/>
<dbReference type="PANTHER" id="PTHR21624">
    <property type="entry name" value="STEROL DESATURASE-RELATED PROTEIN"/>
    <property type="match status" value="1"/>
</dbReference>
<accession>I4B7J9</accession>
<reference evidence="9 10" key="1">
    <citation type="submission" date="2012-06" db="EMBL/GenBank/DDBJ databases">
        <title>The complete chromosome of genome of Turneriella parva DSM 21527.</title>
        <authorList>
            <consortium name="US DOE Joint Genome Institute (JGI-PGF)"/>
            <person name="Lucas S."/>
            <person name="Han J."/>
            <person name="Lapidus A."/>
            <person name="Bruce D."/>
            <person name="Goodwin L."/>
            <person name="Pitluck S."/>
            <person name="Peters L."/>
            <person name="Kyrpides N."/>
            <person name="Mavromatis K."/>
            <person name="Ivanova N."/>
            <person name="Mikhailova N."/>
            <person name="Chertkov O."/>
            <person name="Detter J.C."/>
            <person name="Tapia R."/>
            <person name="Han C."/>
            <person name="Land M."/>
            <person name="Hauser L."/>
            <person name="Markowitz V."/>
            <person name="Cheng J.-F."/>
            <person name="Hugenholtz P."/>
            <person name="Woyke T."/>
            <person name="Wu D."/>
            <person name="Gronow S."/>
            <person name="Wellnitz S."/>
            <person name="Brambilla E."/>
            <person name="Klenk H.-P."/>
            <person name="Eisen J.A."/>
        </authorList>
    </citation>
    <scope>NUCLEOTIDE SEQUENCE [LARGE SCALE GENOMIC DNA]</scope>
    <source>
        <strain evidence="10">ATCC BAA-1111 / DSM 21527 / NCTC 11395 / H</strain>
    </source>
</reference>
<dbReference type="EMBL" id="CP002959">
    <property type="protein sequence ID" value="AFM13256.1"/>
    <property type="molecule type" value="Genomic_DNA"/>
</dbReference>
<dbReference type="GO" id="GO:0005506">
    <property type="term" value="F:iron ion binding"/>
    <property type="evidence" value="ECO:0007669"/>
    <property type="project" value="InterPro"/>
</dbReference>
<keyword evidence="6 7" id="KW-0472">Membrane</keyword>
<feature type="transmembrane region" description="Helical" evidence="7">
    <location>
        <begin position="80"/>
        <end position="98"/>
    </location>
</feature>
<evidence type="ECO:0000256" key="4">
    <source>
        <dbReference type="ARBA" id="ARBA00023002"/>
    </source>
</evidence>
<feature type="transmembrane region" description="Helical" evidence="7">
    <location>
        <begin position="7"/>
        <end position="25"/>
    </location>
</feature>
<organism evidence="9 10">
    <name type="scientific">Turneriella parva (strain ATCC BAA-1111 / DSM 21527 / NCTC 11395 / H)</name>
    <name type="common">Leptospira parva</name>
    <dbReference type="NCBI Taxonomy" id="869212"/>
    <lineage>
        <taxon>Bacteria</taxon>
        <taxon>Pseudomonadati</taxon>
        <taxon>Spirochaetota</taxon>
        <taxon>Spirochaetia</taxon>
        <taxon>Leptospirales</taxon>
        <taxon>Leptospiraceae</taxon>
        <taxon>Turneriella</taxon>
    </lineage>
</organism>
<gene>
    <name evidence="9" type="ordered locus">Turpa_2616</name>
</gene>
<dbReference type="STRING" id="869212.Turpa_2616"/>
<dbReference type="Pfam" id="PF04116">
    <property type="entry name" value="FA_hydroxylase"/>
    <property type="match status" value="1"/>
</dbReference>
<dbReference type="InterPro" id="IPR006694">
    <property type="entry name" value="Fatty_acid_hydroxylase"/>
</dbReference>
<evidence type="ECO:0000313" key="9">
    <source>
        <dbReference type="EMBL" id="AFM13256.1"/>
    </source>
</evidence>
<dbReference type="KEGG" id="tpx:Turpa_2616"/>